<evidence type="ECO:0000313" key="2">
    <source>
        <dbReference type="Proteomes" id="UP000214646"/>
    </source>
</evidence>
<name>A0A225DUD6_9BACT</name>
<evidence type="ECO:0000313" key="1">
    <source>
        <dbReference type="EMBL" id="OWK45012.1"/>
    </source>
</evidence>
<dbReference type="RefSeq" id="WP_088252798.1">
    <property type="nucleotide sequence ID" value="NZ_NIDE01000002.1"/>
</dbReference>
<gene>
    <name evidence="1" type="ORF">FRUB_01343</name>
</gene>
<protein>
    <recommendedName>
        <fullName evidence="3">DUF4276 family protein</fullName>
    </recommendedName>
</protein>
<evidence type="ECO:0008006" key="3">
    <source>
        <dbReference type="Google" id="ProtNLM"/>
    </source>
</evidence>
<dbReference type="Proteomes" id="UP000214646">
    <property type="component" value="Unassembled WGS sequence"/>
</dbReference>
<accession>A0A225DUD6</accession>
<comment type="caution">
    <text evidence="1">The sequence shown here is derived from an EMBL/GenBank/DDBJ whole genome shotgun (WGS) entry which is preliminary data.</text>
</comment>
<keyword evidence="2" id="KW-1185">Reference proteome</keyword>
<dbReference type="OrthoDB" id="529338at2"/>
<dbReference type="AlphaFoldDB" id="A0A225DUD6"/>
<organism evidence="1 2">
    <name type="scientific">Fimbriiglobus ruber</name>
    <dbReference type="NCBI Taxonomy" id="1908690"/>
    <lineage>
        <taxon>Bacteria</taxon>
        <taxon>Pseudomonadati</taxon>
        <taxon>Planctomycetota</taxon>
        <taxon>Planctomycetia</taxon>
        <taxon>Gemmatales</taxon>
        <taxon>Gemmataceae</taxon>
        <taxon>Fimbriiglobus</taxon>
    </lineage>
</organism>
<dbReference type="EMBL" id="NIDE01000002">
    <property type="protein sequence ID" value="OWK45012.1"/>
    <property type="molecule type" value="Genomic_DNA"/>
</dbReference>
<proteinExistence type="predicted"/>
<reference evidence="2" key="1">
    <citation type="submission" date="2017-06" db="EMBL/GenBank/DDBJ databases">
        <title>Genome analysis of Fimbriiglobus ruber SP5, the first member of the order Planctomycetales with confirmed chitinolytic capability.</title>
        <authorList>
            <person name="Ravin N.V."/>
            <person name="Rakitin A.L."/>
            <person name="Ivanova A.A."/>
            <person name="Beletsky A.V."/>
            <person name="Kulichevskaya I.S."/>
            <person name="Mardanov A.V."/>
            <person name="Dedysh S.N."/>
        </authorList>
    </citation>
    <scope>NUCLEOTIDE SEQUENCE [LARGE SCALE GENOMIC DNA]</scope>
    <source>
        <strain evidence="2">SP5</strain>
    </source>
</reference>
<sequence>MKTYLLVEGQADLEILRRLLPSDIEQQTTIAAAGGRSNITSMARSLLVTKRKPLALVMDADAVEDGAVRQQRQISEELLRSVSAGVPFKVILMVPEIEAWFFLVPDALERLSGENLTTDLKALAVSRPKEVLAQLFKSRGGSPITLLANGMTEDEIQSLRETPPGKELLAFLSDPVANKIQPLLV</sequence>